<protein>
    <submittedName>
        <fullName evidence="2">(pine wood nematode) hypothetical protein</fullName>
    </submittedName>
</protein>
<keyword evidence="5" id="KW-1185">Reference proteome</keyword>
<evidence type="ECO:0000256" key="1">
    <source>
        <dbReference type="SAM" id="MobiDB-lite"/>
    </source>
</evidence>
<evidence type="ECO:0000313" key="3">
    <source>
        <dbReference type="EMBL" id="CAG9121728.1"/>
    </source>
</evidence>
<dbReference type="Proteomes" id="UP000095284">
    <property type="component" value="Unplaced"/>
</dbReference>
<organism evidence="4 6">
    <name type="scientific">Bursaphelenchus xylophilus</name>
    <name type="common">Pinewood nematode worm</name>
    <name type="synonym">Aphelenchoides xylophilus</name>
    <dbReference type="NCBI Taxonomy" id="6326"/>
    <lineage>
        <taxon>Eukaryota</taxon>
        <taxon>Metazoa</taxon>
        <taxon>Ecdysozoa</taxon>
        <taxon>Nematoda</taxon>
        <taxon>Chromadorea</taxon>
        <taxon>Rhabditida</taxon>
        <taxon>Tylenchina</taxon>
        <taxon>Tylenchomorpha</taxon>
        <taxon>Aphelenchoidea</taxon>
        <taxon>Aphelenchoididae</taxon>
        <taxon>Bursaphelenchus</taxon>
    </lineage>
</organism>
<feature type="compositionally biased region" description="Basic and acidic residues" evidence="1">
    <location>
        <begin position="182"/>
        <end position="195"/>
    </location>
</feature>
<feature type="compositionally biased region" description="Basic and acidic residues" evidence="1">
    <location>
        <begin position="136"/>
        <end position="145"/>
    </location>
</feature>
<feature type="region of interest" description="Disordered" evidence="1">
    <location>
        <begin position="136"/>
        <end position="200"/>
    </location>
</feature>
<dbReference type="Proteomes" id="UP000582659">
    <property type="component" value="Unassembled WGS sequence"/>
</dbReference>
<dbReference type="AlphaFoldDB" id="A0A1I7S2Q2"/>
<evidence type="ECO:0000313" key="5">
    <source>
        <dbReference type="Proteomes" id="UP000659654"/>
    </source>
</evidence>
<reference evidence="6" key="1">
    <citation type="submission" date="2016-11" db="UniProtKB">
        <authorList>
            <consortium name="WormBaseParasite"/>
        </authorList>
    </citation>
    <scope>IDENTIFICATION</scope>
</reference>
<evidence type="ECO:0000313" key="4">
    <source>
        <dbReference type="Proteomes" id="UP000095284"/>
    </source>
</evidence>
<dbReference type="EMBL" id="CAJFCV020000005">
    <property type="protein sequence ID" value="CAG9121728.1"/>
    <property type="molecule type" value="Genomic_DNA"/>
</dbReference>
<proteinExistence type="predicted"/>
<dbReference type="EMBL" id="CAJFDI010000005">
    <property type="protein sequence ID" value="CAD5230696.1"/>
    <property type="molecule type" value="Genomic_DNA"/>
</dbReference>
<name>A0A1I7S2Q2_BURXY</name>
<gene>
    <name evidence="2" type="ORF">BXYJ_LOCUS11110</name>
</gene>
<feature type="compositionally biased region" description="Basic and acidic residues" evidence="1">
    <location>
        <begin position="1"/>
        <end position="11"/>
    </location>
</feature>
<dbReference type="Proteomes" id="UP000659654">
    <property type="component" value="Unassembled WGS sequence"/>
</dbReference>
<dbReference type="WBParaSite" id="BXY_0728200.1">
    <property type="protein sequence ID" value="BXY_0728200.1"/>
    <property type="gene ID" value="BXY_0728200"/>
</dbReference>
<sequence>MNRQENRRKNDFPPGIPLSKQAEPGIGRLLDELGIEVTEESLNALSKLATQLVVGILDEGRSLAEHCDHMGVGDDEIEAVCAEIDRHFESEESPDIELLTKKVNSVPLPGPAKPYGYAIHPRDSLMHPEFDVVENVEREEPEPPKSRKVPARGPTQPGKRLLYNSENMDLPPAKAPRNAPKSKKENKPQKPEDPQKVSFQNATTIKLVVHNTSSCPNSPDIVAQKVFKFSPTKPKAE</sequence>
<evidence type="ECO:0000313" key="6">
    <source>
        <dbReference type="WBParaSite" id="BXY_0728200.1"/>
    </source>
</evidence>
<feature type="region of interest" description="Disordered" evidence="1">
    <location>
        <begin position="1"/>
        <end position="23"/>
    </location>
</feature>
<accession>A0A1I7S2Q2</accession>
<dbReference type="OrthoDB" id="10647791at2759"/>
<evidence type="ECO:0000313" key="2">
    <source>
        <dbReference type="EMBL" id="CAD5230696.1"/>
    </source>
</evidence>
<reference evidence="3" key="2">
    <citation type="submission" date="2020-08" db="EMBL/GenBank/DDBJ databases">
        <authorList>
            <person name="Kikuchi T."/>
        </authorList>
    </citation>
    <scope>NUCLEOTIDE SEQUENCE</scope>
    <source>
        <strain evidence="2">Ka4C1</strain>
    </source>
</reference>